<dbReference type="Pfam" id="PF13275">
    <property type="entry name" value="S4_2"/>
    <property type="match status" value="1"/>
</dbReference>
<dbReference type="SUPFAM" id="SSF55174">
    <property type="entry name" value="Alpha-L RNA-binding motif"/>
    <property type="match status" value="1"/>
</dbReference>
<dbReference type="InterPro" id="IPR036986">
    <property type="entry name" value="S4_RNA-bd_sf"/>
</dbReference>
<evidence type="ECO:0000313" key="3">
    <source>
        <dbReference type="Proteomes" id="UP000661691"/>
    </source>
</evidence>
<keyword evidence="1" id="KW-0694">RNA-binding</keyword>
<protein>
    <submittedName>
        <fullName evidence="2">S4 domain-containing protein YaaA</fullName>
    </submittedName>
</protein>
<dbReference type="NCBIfam" id="TIGR02988">
    <property type="entry name" value="YaaA_near_RecF"/>
    <property type="match status" value="1"/>
</dbReference>
<accession>A0A926RSV4</accession>
<dbReference type="InterPro" id="IPR014330">
    <property type="entry name" value="RNA-bd_S4-rel_YaaA"/>
</dbReference>
<gene>
    <name evidence="2" type="primary">yaaA</name>
    <name evidence="2" type="ORF">IC620_06305</name>
</gene>
<dbReference type="GO" id="GO:0003723">
    <property type="term" value="F:RNA binding"/>
    <property type="evidence" value="ECO:0007669"/>
    <property type="project" value="UniProtKB-KW"/>
</dbReference>
<reference evidence="2" key="1">
    <citation type="submission" date="2020-09" db="EMBL/GenBank/DDBJ databases">
        <title>A novel bacterium of genus Hazenella, isolated from South China Sea.</title>
        <authorList>
            <person name="Huang H."/>
            <person name="Mo K."/>
            <person name="Hu Y."/>
        </authorList>
    </citation>
    <scope>NUCLEOTIDE SEQUENCE</scope>
    <source>
        <strain evidence="2">IB182357</strain>
    </source>
</reference>
<dbReference type="PROSITE" id="PS50889">
    <property type="entry name" value="S4"/>
    <property type="match status" value="1"/>
</dbReference>
<organism evidence="2 3">
    <name type="scientific">Polycladospora coralii</name>
    <dbReference type="NCBI Taxonomy" id="2771432"/>
    <lineage>
        <taxon>Bacteria</taxon>
        <taxon>Bacillati</taxon>
        <taxon>Bacillota</taxon>
        <taxon>Bacilli</taxon>
        <taxon>Bacillales</taxon>
        <taxon>Thermoactinomycetaceae</taxon>
        <taxon>Polycladospora</taxon>
    </lineage>
</organism>
<dbReference type="EMBL" id="JACXAH010000008">
    <property type="protein sequence ID" value="MBD1371970.1"/>
    <property type="molecule type" value="Genomic_DNA"/>
</dbReference>
<name>A0A926RSV4_9BACL</name>
<keyword evidence="3" id="KW-1185">Reference proteome</keyword>
<dbReference type="AlphaFoldDB" id="A0A926RSV4"/>
<sequence length="69" mass="7864">MQQLKLDTPYITLGQLLKRLDLISSGGHAKFFLEDVAVKINGQIEHRRGKKIYPQDVVDIEGYEPLQVV</sequence>
<proteinExistence type="predicted"/>
<evidence type="ECO:0000313" key="2">
    <source>
        <dbReference type="EMBL" id="MBD1371970.1"/>
    </source>
</evidence>
<dbReference type="Proteomes" id="UP000661691">
    <property type="component" value="Unassembled WGS sequence"/>
</dbReference>
<comment type="caution">
    <text evidence="2">The sequence shown here is derived from an EMBL/GenBank/DDBJ whole genome shotgun (WGS) entry which is preliminary data.</text>
</comment>
<dbReference type="RefSeq" id="WP_191139396.1">
    <property type="nucleotide sequence ID" value="NZ_JACXAG020000003.1"/>
</dbReference>
<dbReference type="Gene3D" id="3.10.290.10">
    <property type="entry name" value="RNA-binding S4 domain"/>
    <property type="match status" value="1"/>
</dbReference>
<evidence type="ECO:0000256" key="1">
    <source>
        <dbReference type="PROSITE-ProRule" id="PRU00182"/>
    </source>
</evidence>